<proteinExistence type="predicted"/>
<dbReference type="AlphaFoldDB" id="A0A0F8W335"/>
<sequence>SILGGSKVEGIVIKNYTRFGKDGKALMGKFVSEEFKETNKRDFNARNPSATDIKQRIIESLKTEARWNKAVQHLKEKGILEGSVKDIGNLIKEARQDIIEECEDFIKQKLYEWAKGDIMRGATGGLPEWYKEQLAKKQFNE</sequence>
<feature type="non-terminal residue" evidence="1">
    <location>
        <position position="1"/>
    </location>
</feature>
<organism evidence="1">
    <name type="scientific">marine sediment metagenome</name>
    <dbReference type="NCBI Taxonomy" id="412755"/>
    <lineage>
        <taxon>unclassified sequences</taxon>
        <taxon>metagenomes</taxon>
        <taxon>ecological metagenomes</taxon>
    </lineage>
</organism>
<gene>
    <name evidence="1" type="ORF">LCGC14_3119400</name>
</gene>
<evidence type="ECO:0000313" key="1">
    <source>
        <dbReference type="EMBL" id="KKK50998.1"/>
    </source>
</evidence>
<name>A0A0F8W335_9ZZZZ</name>
<protein>
    <submittedName>
        <fullName evidence="1">Uncharacterized protein</fullName>
    </submittedName>
</protein>
<reference evidence="1" key="1">
    <citation type="journal article" date="2015" name="Nature">
        <title>Complex archaea that bridge the gap between prokaryotes and eukaryotes.</title>
        <authorList>
            <person name="Spang A."/>
            <person name="Saw J.H."/>
            <person name="Jorgensen S.L."/>
            <person name="Zaremba-Niedzwiedzka K."/>
            <person name="Martijn J."/>
            <person name="Lind A.E."/>
            <person name="van Eijk R."/>
            <person name="Schleper C."/>
            <person name="Guy L."/>
            <person name="Ettema T.J."/>
        </authorList>
    </citation>
    <scope>NUCLEOTIDE SEQUENCE</scope>
</reference>
<dbReference type="EMBL" id="LAZR01067734">
    <property type="protein sequence ID" value="KKK50998.1"/>
    <property type="molecule type" value="Genomic_DNA"/>
</dbReference>
<comment type="caution">
    <text evidence="1">The sequence shown here is derived from an EMBL/GenBank/DDBJ whole genome shotgun (WGS) entry which is preliminary data.</text>
</comment>
<accession>A0A0F8W335</accession>